<evidence type="ECO:0000259" key="4">
    <source>
        <dbReference type="Pfam" id="PF00535"/>
    </source>
</evidence>
<dbReference type="EMBL" id="NRRV01000052">
    <property type="protein sequence ID" value="MBK1632621.1"/>
    <property type="molecule type" value="Genomic_DNA"/>
</dbReference>
<protein>
    <recommendedName>
        <fullName evidence="4">Glycosyltransferase 2-like domain-containing protein</fullName>
    </recommendedName>
</protein>
<evidence type="ECO:0000256" key="3">
    <source>
        <dbReference type="ARBA" id="ARBA00022679"/>
    </source>
</evidence>
<proteinExistence type="inferred from homology"/>
<keyword evidence="2" id="KW-0328">Glycosyltransferase</keyword>
<dbReference type="InterPro" id="IPR001173">
    <property type="entry name" value="Glyco_trans_2-like"/>
</dbReference>
<dbReference type="PANTHER" id="PTHR43179:SF12">
    <property type="entry name" value="GALACTOFURANOSYLTRANSFERASE GLFT2"/>
    <property type="match status" value="1"/>
</dbReference>
<dbReference type="PANTHER" id="PTHR43179">
    <property type="entry name" value="RHAMNOSYLTRANSFERASE WBBL"/>
    <property type="match status" value="1"/>
</dbReference>
<keyword evidence="6" id="KW-1185">Reference proteome</keyword>
<evidence type="ECO:0000256" key="1">
    <source>
        <dbReference type="ARBA" id="ARBA00006739"/>
    </source>
</evidence>
<dbReference type="RefSeq" id="WP_200240344.1">
    <property type="nucleotide sequence ID" value="NZ_NRRV01000052.1"/>
</dbReference>
<comment type="similarity">
    <text evidence="1">Belongs to the glycosyltransferase 2 family.</text>
</comment>
<comment type="caution">
    <text evidence="5">The sequence shown here is derived from an EMBL/GenBank/DDBJ whole genome shotgun (WGS) entry which is preliminary data.</text>
</comment>
<dbReference type="InterPro" id="IPR029044">
    <property type="entry name" value="Nucleotide-diphossugar_trans"/>
</dbReference>
<gene>
    <name evidence="5" type="ORF">CKO31_18110</name>
</gene>
<evidence type="ECO:0000313" key="5">
    <source>
        <dbReference type="EMBL" id="MBK1632621.1"/>
    </source>
</evidence>
<dbReference type="SUPFAM" id="SSF53448">
    <property type="entry name" value="Nucleotide-diphospho-sugar transferases"/>
    <property type="match status" value="1"/>
</dbReference>
<dbReference type="Gene3D" id="3.90.550.10">
    <property type="entry name" value="Spore Coat Polysaccharide Biosynthesis Protein SpsA, Chain A"/>
    <property type="match status" value="1"/>
</dbReference>
<organism evidence="5 6">
    <name type="scientific">Thiohalocapsa halophila</name>
    <dbReference type="NCBI Taxonomy" id="69359"/>
    <lineage>
        <taxon>Bacteria</taxon>
        <taxon>Pseudomonadati</taxon>
        <taxon>Pseudomonadota</taxon>
        <taxon>Gammaproteobacteria</taxon>
        <taxon>Chromatiales</taxon>
        <taxon>Chromatiaceae</taxon>
        <taxon>Thiohalocapsa</taxon>
    </lineage>
</organism>
<dbReference type="Proteomes" id="UP000748752">
    <property type="component" value="Unassembled WGS sequence"/>
</dbReference>
<sequence length="322" mass="36198">MAEDSIEAQAGEHAAHAPRVAIAMRSYNDIDTIRGTLEMVARQGYRNFTLWNFDSSSRDGTLEVIREYNDPARIHQNDPKSYNPGRVLSHAVATIGAEADVIVFLNSDATPERDDWLERLIAPLAVPDVGAVFGRQTPRPDCRELFRKDTERAFGDGKASAGWVHFFSMANAAARREVLARYPFETAVQYSEDIEWSYRLRRAGLRIVYVPEAAAMHSHNYTLAQSYKRQFGEGKAEAWIFRNGELDMSWLRYMVLPTGMEVLRDLAWALRERSLEAALHSVPLRVTQKWGRWRGLRAGLGAGLMPGADDGHGKGEHSHGEA</sequence>
<evidence type="ECO:0000313" key="6">
    <source>
        <dbReference type="Proteomes" id="UP000748752"/>
    </source>
</evidence>
<dbReference type="Pfam" id="PF00535">
    <property type="entry name" value="Glycos_transf_2"/>
    <property type="match status" value="1"/>
</dbReference>
<name>A0ABS1CMQ1_9GAMM</name>
<evidence type="ECO:0000256" key="2">
    <source>
        <dbReference type="ARBA" id="ARBA00022676"/>
    </source>
</evidence>
<feature type="domain" description="Glycosyltransferase 2-like" evidence="4">
    <location>
        <begin position="23"/>
        <end position="180"/>
    </location>
</feature>
<keyword evidence="3" id="KW-0808">Transferase</keyword>
<accession>A0ABS1CMQ1</accession>
<reference evidence="5 6" key="1">
    <citation type="journal article" date="2020" name="Microorganisms">
        <title>Osmotic Adaptation and Compatible Solute Biosynthesis of Phototrophic Bacteria as Revealed from Genome Analyses.</title>
        <authorList>
            <person name="Imhoff J.F."/>
            <person name="Rahn T."/>
            <person name="Kunzel S."/>
            <person name="Keller A."/>
            <person name="Neulinger S.C."/>
        </authorList>
    </citation>
    <scope>NUCLEOTIDE SEQUENCE [LARGE SCALE GENOMIC DNA]</scope>
    <source>
        <strain evidence="5 6">DSM 6210</strain>
    </source>
</reference>